<protein>
    <submittedName>
        <fullName evidence="2">Uncharacterized protein</fullName>
    </submittedName>
</protein>
<dbReference type="AlphaFoldDB" id="A0A8S2LJE6"/>
<evidence type="ECO:0000313" key="3">
    <source>
        <dbReference type="Proteomes" id="UP000682733"/>
    </source>
</evidence>
<evidence type="ECO:0000313" key="2">
    <source>
        <dbReference type="EMBL" id="CAF3904162.1"/>
    </source>
</evidence>
<dbReference type="Proteomes" id="UP000682733">
    <property type="component" value="Unassembled WGS sequence"/>
</dbReference>
<comment type="caution">
    <text evidence="2">The sequence shown here is derived from an EMBL/GenBank/DDBJ whole genome shotgun (WGS) entry which is preliminary data.</text>
</comment>
<dbReference type="EMBL" id="CAJNOK010010841">
    <property type="protein sequence ID" value="CAF1126107.1"/>
    <property type="molecule type" value="Genomic_DNA"/>
</dbReference>
<gene>
    <name evidence="1" type="ORF">OVA965_LOCUS20418</name>
    <name evidence="2" type="ORF">TMI583_LOCUS20787</name>
</gene>
<sequence length="152" mass="17641">MLSVRTWSTADAKEDVLTVLHETTKIIALFPPYLEQVVQRKCLEWQGVNLEDLLNGLKEAKVESSWLESDKLDTIVRLFLFLLAIREERLKLVALEYAAPEQNTFVATGLMTRKGKMKKPCIFEFEMRNEKISRNFGSPCTHYVTQSFQRLQ</sequence>
<name>A0A8S2LJE6_9BILA</name>
<evidence type="ECO:0000313" key="1">
    <source>
        <dbReference type="EMBL" id="CAF1126107.1"/>
    </source>
</evidence>
<organism evidence="2 3">
    <name type="scientific">Didymodactylos carnosus</name>
    <dbReference type="NCBI Taxonomy" id="1234261"/>
    <lineage>
        <taxon>Eukaryota</taxon>
        <taxon>Metazoa</taxon>
        <taxon>Spiralia</taxon>
        <taxon>Gnathifera</taxon>
        <taxon>Rotifera</taxon>
        <taxon>Eurotatoria</taxon>
        <taxon>Bdelloidea</taxon>
        <taxon>Philodinida</taxon>
        <taxon>Philodinidae</taxon>
        <taxon>Didymodactylos</taxon>
    </lineage>
</organism>
<proteinExistence type="predicted"/>
<reference evidence="2" key="1">
    <citation type="submission" date="2021-02" db="EMBL/GenBank/DDBJ databases">
        <authorList>
            <person name="Nowell W R."/>
        </authorList>
    </citation>
    <scope>NUCLEOTIDE SEQUENCE</scope>
</reference>
<dbReference type="Proteomes" id="UP000677228">
    <property type="component" value="Unassembled WGS sequence"/>
</dbReference>
<dbReference type="EMBL" id="CAJOBA010019504">
    <property type="protein sequence ID" value="CAF3904162.1"/>
    <property type="molecule type" value="Genomic_DNA"/>
</dbReference>
<accession>A0A8S2LJE6</accession>